<accession>A0ABQ9JG79</accession>
<dbReference type="Pfam" id="PF00400">
    <property type="entry name" value="WD40"/>
    <property type="match status" value="3"/>
</dbReference>
<dbReference type="PROSITE" id="PS50082">
    <property type="entry name" value="WD_REPEATS_2"/>
    <property type="match status" value="1"/>
</dbReference>
<protein>
    <recommendedName>
        <fullName evidence="6">P21-activated protein kinase-interacting protein 1-like</fullName>
    </recommendedName>
</protein>
<keyword evidence="5" id="KW-1185">Reference proteome</keyword>
<evidence type="ECO:0008006" key="6">
    <source>
        <dbReference type="Google" id="ProtNLM"/>
    </source>
</evidence>
<dbReference type="PANTHER" id="PTHR44675">
    <property type="entry name" value="PAK1 INTERACTING PROTEIN 1"/>
    <property type="match status" value="1"/>
</dbReference>
<evidence type="ECO:0000313" key="5">
    <source>
        <dbReference type="Proteomes" id="UP001162164"/>
    </source>
</evidence>
<dbReference type="InterPro" id="IPR051959">
    <property type="entry name" value="PAK1-Kinase_Regulator"/>
</dbReference>
<dbReference type="InterPro" id="IPR036322">
    <property type="entry name" value="WD40_repeat_dom_sf"/>
</dbReference>
<evidence type="ECO:0000256" key="1">
    <source>
        <dbReference type="ARBA" id="ARBA00045213"/>
    </source>
</evidence>
<evidence type="ECO:0000256" key="3">
    <source>
        <dbReference type="SAM" id="MobiDB-lite"/>
    </source>
</evidence>
<name>A0ABQ9JG79_9CUCU</name>
<feature type="region of interest" description="Disordered" evidence="3">
    <location>
        <begin position="268"/>
        <end position="289"/>
    </location>
</feature>
<evidence type="ECO:0000256" key="2">
    <source>
        <dbReference type="PROSITE-ProRule" id="PRU00221"/>
    </source>
</evidence>
<dbReference type="InterPro" id="IPR015943">
    <property type="entry name" value="WD40/YVTN_repeat-like_dom_sf"/>
</dbReference>
<dbReference type="InterPro" id="IPR001680">
    <property type="entry name" value="WD40_rpt"/>
</dbReference>
<keyword evidence="2" id="KW-0853">WD repeat</keyword>
<feature type="repeat" description="WD" evidence="2">
    <location>
        <begin position="2"/>
        <end position="32"/>
    </location>
</feature>
<sequence>MLTHHNATINCLKFTPNHSHLISGSADGVLAIVRVGNWQLEKVWEKAHKGSAILDIAVHPSGKLALTLGSDCSLRTWNLIKGRQAYIINLNSKSKDARSLDKIIWAEDGIRFVLFGGRYTEIWSIESGGIIKSIEHNITINDDNKHIQQAHEARVKALAKFNKWVISASSGGEIKVWTKDLQELAKQDSSCRIHVRRSYAFLKGNKEESEDILEVVEEQTLTNTVKKSSVVVEIEGSDNENAIFDEPDKKTLRRWLFPLEKKIRKHKLGRNQEIESNKGRKKKQKQTTL</sequence>
<gene>
    <name evidence="4" type="ORF">NQ317_014088</name>
</gene>
<comment type="caution">
    <text evidence="4">The sequence shown here is derived from an EMBL/GenBank/DDBJ whole genome shotgun (WGS) entry which is preliminary data.</text>
</comment>
<comment type="function">
    <text evidence="1">Negatively regulates the PAK1 kinase. PAK1 is a member of the PAK kinase family, which has been shown to play a positive role in the regulation of signaling pathways involving MAPK8 and RELA. PAK1 exists as an inactive homodimer, which is activated by binding of small GTPases such as CDC42 to an N-terminal regulatory domain. PAK1IP1 also binds to the N-terminus of PAK1, and inhibits the specific activation of PAK1 by CDC42. May be involved in ribosomal large subunit assembly.</text>
</comment>
<reference evidence="4" key="1">
    <citation type="journal article" date="2023" name="Insect Mol. Biol.">
        <title>Genome sequencing provides insights into the evolution of gene families encoding plant cell wall-degrading enzymes in longhorned beetles.</title>
        <authorList>
            <person name="Shin N.R."/>
            <person name="Okamura Y."/>
            <person name="Kirsch R."/>
            <person name="Pauchet Y."/>
        </authorList>
    </citation>
    <scope>NUCLEOTIDE SEQUENCE</scope>
    <source>
        <strain evidence="4">MMC_N1</strain>
    </source>
</reference>
<feature type="compositionally biased region" description="Basic residues" evidence="3">
    <location>
        <begin position="279"/>
        <end position="289"/>
    </location>
</feature>
<dbReference type="EMBL" id="JAPWTJ010000612">
    <property type="protein sequence ID" value="KAJ8976916.1"/>
    <property type="molecule type" value="Genomic_DNA"/>
</dbReference>
<dbReference type="SUPFAM" id="SSF50978">
    <property type="entry name" value="WD40 repeat-like"/>
    <property type="match status" value="1"/>
</dbReference>
<dbReference type="Proteomes" id="UP001162164">
    <property type="component" value="Unassembled WGS sequence"/>
</dbReference>
<dbReference type="Gene3D" id="2.130.10.10">
    <property type="entry name" value="YVTN repeat-like/Quinoprotein amine dehydrogenase"/>
    <property type="match status" value="1"/>
</dbReference>
<dbReference type="SMART" id="SM00320">
    <property type="entry name" value="WD40"/>
    <property type="match status" value="3"/>
</dbReference>
<proteinExistence type="predicted"/>
<evidence type="ECO:0000313" key="4">
    <source>
        <dbReference type="EMBL" id="KAJ8976916.1"/>
    </source>
</evidence>
<organism evidence="4 5">
    <name type="scientific">Molorchus minor</name>
    <dbReference type="NCBI Taxonomy" id="1323400"/>
    <lineage>
        <taxon>Eukaryota</taxon>
        <taxon>Metazoa</taxon>
        <taxon>Ecdysozoa</taxon>
        <taxon>Arthropoda</taxon>
        <taxon>Hexapoda</taxon>
        <taxon>Insecta</taxon>
        <taxon>Pterygota</taxon>
        <taxon>Neoptera</taxon>
        <taxon>Endopterygota</taxon>
        <taxon>Coleoptera</taxon>
        <taxon>Polyphaga</taxon>
        <taxon>Cucujiformia</taxon>
        <taxon>Chrysomeloidea</taxon>
        <taxon>Cerambycidae</taxon>
        <taxon>Lamiinae</taxon>
        <taxon>Monochamini</taxon>
        <taxon>Molorchus</taxon>
    </lineage>
</organism>
<dbReference type="PANTHER" id="PTHR44675:SF1">
    <property type="entry name" value="P21-ACTIVATED PROTEIN KINASE-INTERACTING PROTEIN 1"/>
    <property type="match status" value="1"/>
</dbReference>